<dbReference type="Pfam" id="PF13360">
    <property type="entry name" value="PQQ_2"/>
    <property type="match status" value="2"/>
</dbReference>
<evidence type="ECO:0000313" key="2">
    <source>
        <dbReference type="EMBL" id="QDU76336.1"/>
    </source>
</evidence>
<feature type="domain" description="Pyrrolo-quinoline quinone repeat" evidence="1">
    <location>
        <begin position="39"/>
        <end position="164"/>
    </location>
</feature>
<keyword evidence="3" id="KW-1185">Reference proteome</keyword>
<dbReference type="Proteomes" id="UP000318626">
    <property type="component" value="Chromosome"/>
</dbReference>
<dbReference type="InterPro" id="IPR002372">
    <property type="entry name" value="PQQ_rpt_dom"/>
</dbReference>
<dbReference type="KEGG" id="bvo:Pan97_33840"/>
<organism evidence="2 3">
    <name type="scientific">Bremerella volcania</name>
    <dbReference type="NCBI Taxonomy" id="2527984"/>
    <lineage>
        <taxon>Bacteria</taxon>
        <taxon>Pseudomonadati</taxon>
        <taxon>Planctomycetota</taxon>
        <taxon>Planctomycetia</taxon>
        <taxon>Pirellulales</taxon>
        <taxon>Pirellulaceae</taxon>
        <taxon>Bremerella</taxon>
    </lineage>
</organism>
<protein>
    <submittedName>
        <fullName evidence="2">Outer membrane biogenesis protein BamB</fullName>
    </submittedName>
</protein>
<feature type="domain" description="Pyrrolo-quinoline quinone repeat" evidence="1">
    <location>
        <begin position="200"/>
        <end position="404"/>
    </location>
</feature>
<dbReference type="EMBL" id="CP036289">
    <property type="protein sequence ID" value="QDU76336.1"/>
    <property type="molecule type" value="Genomic_DNA"/>
</dbReference>
<accession>A0A518CAS3</accession>
<evidence type="ECO:0000313" key="3">
    <source>
        <dbReference type="Proteomes" id="UP000318626"/>
    </source>
</evidence>
<dbReference type="PANTHER" id="PTHR34512:SF30">
    <property type="entry name" value="OUTER MEMBRANE PROTEIN ASSEMBLY FACTOR BAMB"/>
    <property type="match status" value="1"/>
</dbReference>
<dbReference type="PANTHER" id="PTHR34512">
    <property type="entry name" value="CELL SURFACE PROTEIN"/>
    <property type="match status" value="1"/>
</dbReference>
<dbReference type="InterPro" id="IPR011047">
    <property type="entry name" value="Quinoprotein_ADH-like_sf"/>
</dbReference>
<dbReference type="SUPFAM" id="SSF50998">
    <property type="entry name" value="Quinoprotein alcohol dehydrogenase-like"/>
    <property type="match status" value="1"/>
</dbReference>
<proteinExistence type="predicted"/>
<name>A0A518CAS3_9BACT</name>
<sequence length="445" mass="47927">MKYVPIYSFAFLLWITPLVVLLVGESIAEEFRPIAWPSFQNGGHLSVAGEPLPTRWSADENIAWKAEIPGYGQSTPIVTGSQIIVTSTSGPNKENYHLVAYSLEKGEKLWQQDFKNPSPVENTTYVSRAAPTPIADDAGYIAYYEGGLVVAVSHDGSIRWKRDLVKAYGPISSRHGLSSSLEQQNDLVFVWVERSEEPYLAALNKSTGETVWKVEGLGTTSWSTPRLVPVGNTAHLVCSASGKIAGFDPESGERLWQFDQIANNTTCTPIPLGDGRFLIGASEGRGEAAAQTDGTSNGVIQIAKQDDGTYSADFAWQAAKAKSSFGSPIVADGTAWFINRSGVLFGVNQETGKQTTTARLAAGGVWATPLQQGKWLYIFGSNGTTSIFDMTSGETIAENSLWATLEGADGEESSSEIIYSAVPVSPYLILRTGSTLYAIQEKPSS</sequence>
<dbReference type="AlphaFoldDB" id="A0A518CAS3"/>
<dbReference type="Gene3D" id="2.130.10.10">
    <property type="entry name" value="YVTN repeat-like/Quinoprotein amine dehydrogenase"/>
    <property type="match status" value="2"/>
</dbReference>
<reference evidence="3" key="1">
    <citation type="submission" date="2019-02" db="EMBL/GenBank/DDBJ databases">
        <title>Deep-cultivation of Planctomycetes and their phenomic and genomic characterization uncovers novel biology.</title>
        <authorList>
            <person name="Wiegand S."/>
            <person name="Jogler M."/>
            <person name="Boedeker C."/>
            <person name="Pinto D."/>
            <person name="Vollmers J."/>
            <person name="Rivas-Marin E."/>
            <person name="Kohn T."/>
            <person name="Peeters S.H."/>
            <person name="Heuer A."/>
            <person name="Rast P."/>
            <person name="Oberbeckmann S."/>
            <person name="Bunk B."/>
            <person name="Jeske O."/>
            <person name="Meyerdierks A."/>
            <person name="Storesund J.E."/>
            <person name="Kallscheuer N."/>
            <person name="Luecker S."/>
            <person name="Lage O.M."/>
            <person name="Pohl T."/>
            <person name="Merkel B.J."/>
            <person name="Hornburger P."/>
            <person name="Mueller R.-W."/>
            <person name="Bruemmer F."/>
            <person name="Labrenz M."/>
            <person name="Spormann A.M."/>
            <person name="Op den Camp H."/>
            <person name="Overmann J."/>
            <person name="Amann R."/>
            <person name="Jetten M.S.M."/>
            <person name="Mascher T."/>
            <person name="Medema M.H."/>
            <person name="Devos D.P."/>
            <person name="Kaster A.-K."/>
            <person name="Ovreas L."/>
            <person name="Rohde M."/>
            <person name="Galperin M.Y."/>
            <person name="Jogler C."/>
        </authorList>
    </citation>
    <scope>NUCLEOTIDE SEQUENCE [LARGE SCALE GENOMIC DNA]</scope>
    <source>
        <strain evidence="3">Pan97</strain>
    </source>
</reference>
<dbReference type="SMART" id="SM00564">
    <property type="entry name" value="PQQ"/>
    <property type="match status" value="5"/>
</dbReference>
<evidence type="ECO:0000259" key="1">
    <source>
        <dbReference type="Pfam" id="PF13360"/>
    </source>
</evidence>
<dbReference type="InterPro" id="IPR015943">
    <property type="entry name" value="WD40/YVTN_repeat-like_dom_sf"/>
</dbReference>
<dbReference type="OrthoDB" id="244732at2"/>
<gene>
    <name evidence="2" type="ORF">Pan97_33840</name>
</gene>
<dbReference type="RefSeq" id="WP_144974372.1">
    <property type="nucleotide sequence ID" value="NZ_CP036289.1"/>
</dbReference>
<dbReference type="InterPro" id="IPR018391">
    <property type="entry name" value="PQQ_b-propeller_rpt"/>
</dbReference>